<protein>
    <submittedName>
        <fullName evidence="2">Extracellular solute-binding protein family 1</fullName>
    </submittedName>
</protein>
<feature type="signal peptide" evidence="1">
    <location>
        <begin position="1"/>
        <end position="21"/>
    </location>
</feature>
<organism evidence="2 3">
    <name type="scientific">Patulibacter medicamentivorans</name>
    <dbReference type="NCBI Taxonomy" id="1097667"/>
    <lineage>
        <taxon>Bacteria</taxon>
        <taxon>Bacillati</taxon>
        <taxon>Actinomycetota</taxon>
        <taxon>Thermoleophilia</taxon>
        <taxon>Solirubrobacterales</taxon>
        <taxon>Patulibacteraceae</taxon>
        <taxon>Patulibacter</taxon>
    </lineage>
</organism>
<feature type="chain" id="PRO_5003531953" evidence="1">
    <location>
        <begin position="22"/>
        <end position="440"/>
    </location>
</feature>
<dbReference type="SUPFAM" id="SSF53850">
    <property type="entry name" value="Periplasmic binding protein-like II"/>
    <property type="match status" value="1"/>
</dbReference>
<comment type="caution">
    <text evidence="2">The sequence shown here is derived from an EMBL/GenBank/DDBJ whole genome shotgun (WGS) entry which is preliminary data.</text>
</comment>
<keyword evidence="3" id="KW-1185">Reference proteome</keyword>
<dbReference type="Proteomes" id="UP000005143">
    <property type="component" value="Unassembled WGS sequence"/>
</dbReference>
<dbReference type="Gene3D" id="3.40.190.10">
    <property type="entry name" value="Periplasmic binding protein-like II"/>
    <property type="match status" value="2"/>
</dbReference>
<dbReference type="PANTHER" id="PTHR43649">
    <property type="entry name" value="ARABINOSE-BINDING PROTEIN-RELATED"/>
    <property type="match status" value="1"/>
</dbReference>
<accession>H0E0K9</accession>
<dbReference type="EMBL" id="AGUD01000011">
    <property type="protein sequence ID" value="EHN12743.1"/>
    <property type="molecule type" value="Genomic_DNA"/>
</dbReference>
<dbReference type="RefSeq" id="WP_007570141.1">
    <property type="nucleotide sequence ID" value="NZ_AGUD01000011.1"/>
</dbReference>
<dbReference type="AlphaFoldDB" id="H0E0K9"/>
<dbReference type="PANTHER" id="PTHR43649:SF14">
    <property type="entry name" value="BLR3389 PROTEIN"/>
    <property type="match status" value="1"/>
</dbReference>
<dbReference type="InterPro" id="IPR050490">
    <property type="entry name" value="Bact_solute-bd_prot1"/>
</dbReference>
<dbReference type="Pfam" id="PF01547">
    <property type="entry name" value="SBP_bac_1"/>
    <property type="match status" value="1"/>
</dbReference>
<keyword evidence="1" id="KW-0732">Signal</keyword>
<proteinExistence type="predicted"/>
<dbReference type="PROSITE" id="PS51257">
    <property type="entry name" value="PROKAR_LIPOPROTEIN"/>
    <property type="match status" value="1"/>
</dbReference>
<gene>
    <name evidence="2" type="ORF">PAI11_03170</name>
</gene>
<dbReference type="InterPro" id="IPR006059">
    <property type="entry name" value="SBP"/>
</dbReference>
<evidence type="ECO:0000256" key="1">
    <source>
        <dbReference type="SAM" id="SignalP"/>
    </source>
</evidence>
<sequence length="440" mass="48953">MRNWLKLVCTLALVGALGAFASGCGGSDGDQGGGGGSAGPPNPATVKGKIVVWDVFYKSFPSYTKAVPKLDEAFKRKYPNVEVEHVAQPFGEYAALQQAAFTGRQGPDVMMMPNAGSLRQFQKGLEELNDRITPEQQEQLTGWETVTPGYQVEGPHYGVPIAQTDFMFYFNKKLFRKAGLPTDFQPKSWEDLRDAGLKLKAAGIQPFTGGNKEGYESQWWWHMAWPTVNTKEQAIALAEGKLPFTDPAVARTFEPELMMQKAGLFEKDRFTTPFFNDGYLRFADGKGAMVLGGSTNTAYWGDFNKALGQENVGMFLPPGSKYVSMQPEWSWSIPKFAKNKDAAWAYIDFMAGKEATRMLFDLTGELPSRKDVPLPADAPPQARQIRDWYRDKPTFIATDVLVPSQVTQTMNTEAKEVLQGRRSLEDMLKAVQATFDKVNR</sequence>
<dbReference type="OrthoDB" id="2510110at2"/>
<evidence type="ECO:0000313" key="2">
    <source>
        <dbReference type="EMBL" id="EHN12743.1"/>
    </source>
</evidence>
<reference evidence="2 3" key="1">
    <citation type="journal article" date="2013" name="Biodegradation">
        <title>Quantitative proteomic analysis of ibuprofen-degrading Patulibacter sp. strain I11.</title>
        <authorList>
            <person name="Almeida B."/>
            <person name="Kjeldal H."/>
            <person name="Lolas I."/>
            <person name="Knudsen A.D."/>
            <person name="Carvalho G."/>
            <person name="Nielsen K.L."/>
            <person name="Barreto Crespo M.T."/>
            <person name="Stensballe A."/>
            <person name="Nielsen J.L."/>
        </authorList>
    </citation>
    <scope>NUCLEOTIDE SEQUENCE [LARGE SCALE GENOMIC DNA]</scope>
    <source>
        <strain evidence="2 3">I11</strain>
    </source>
</reference>
<name>H0E0K9_9ACTN</name>
<evidence type="ECO:0000313" key="3">
    <source>
        <dbReference type="Proteomes" id="UP000005143"/>
    </source>
</evidence>